<dbReference type="HOGENOM" id="CLU_040837_0_0_1"/>
<keyword evidence="3" id="KW-1185">Reference proteome</keyword>
<dbReference type="GeneID" id="19464747"/>
<feature type="region of interest" description="Disordered" evidence="1">
    <location>
        <begin position="1"/>
        <end position="97"/>
    </location>
</feature>
<gene>
    <name evidence="2" type="ORF">GLAREA_05693</name>
</gene>
<dbReference type="OrthoDB" id="20473at2759"/>
<dbReference type="PANTHER" id="PTHR22705">
    <property type="entry name" value="ZINC FINGER, ZZ DOMAIN CONTAINING 3"/>
    <property type="match status" value="1"/>
</dbReference>
<evidence type="ECO:0000313" key="3">
    <source>
        <dbReference type="Proteomes" id="UP000016922"/>
    </source>
</evidence>
<dbReference type="EMBL" id="KE145353">
    <property type="protein sequence ID" value="EPE36355.1"/>
    <property type="molecule type" value="Genomic_DNA"/>
</dbReference>
<name>S3DF37_GLAL2</name>
<dbReference type="Proteomes" id="UP000016922">
    <property type="component" value="Unassembled WGS sequence"/>
</dbReference>
<organism evidence="2 3">
    <name type="scientific">Glarea lozoyensis (strain ATCC 20868 / MF5171)</name>
    <dbReference type="NCBI Taxonomy" id="1116229"/>
    <lineage>
        <taxon>Eukaryota</taxon>
        <taxon>Fungi</taxon>
        <taxon>Dikarya</taxon>
        <taxon>Ascomycota</taxon>
        <taxon>Pezizomycotina</taxon>
        <taxon>Leotiomycetes</taxon>
        <taxon>Helotiales</taxon>
        <taxon>Helotiaceae</taxon>
        <taxon>Glarea</taxon>
    </lineage>
</organism>
<dbReference type="InterPro" id="IPR037830">
    <property type="entry name" value="ZZZ3"/>
</dbReference>
<evidence type="ECO:0000313" key="2">
    <source>
        <dbReference type="EMBL" id="EPE36355.1"/>
    </source>
</evidence>
<dbReference type="eggNOG" id="ENOG502SBM6">
    <property type="taxonomic scope" value="Eukaryota"/>
</dbReference>
<feature type="compositionally biased region" description="Polar residues" evidence="1">
    <location>
        <begin position="77"/>
        <end position="94"/>
    </location>
</feature>
<reference evidence="2 3" key="1">
    <citation type="journal article" date="2013" name="BMC Genomics">
        <title>Genomics-driven discovery of the pneumocandin biosynthetic gene cluster in the fungus Glarea lozoyensis.</title>
        <authorList>
            <person name="Chen L."/>
            <person name="Yue Q."/>
            <person name="Zhang X."/>
            <person name="Xiang M."/>
            <person name="Wang C."/>
            <person name="Li S."/>
            <person name="Che Y."/>
            <person name="Ortiz-Lopez F.J."/>
            <person name="Bills G.F."/>
            <person name="Liu X."/>
            <person name="An Z."/>
        </authorList>
    </citation>
    <scope>NUCLEOTIDE SEQUENCE [LARGE SCALE GENOMIC DNA]</scope>
    <source>
        <strain evidence="3">ATCC 20868 / MF5171</strain>
    </source>
</reference>
<protein>
    <submittedName>
        <fullName evidence="2">Uncharacterized protein</fullName>
    </submittedName>
</protein>
<dbReference type="OMA" id="INWAKYQ"/>
<dbReference type="AlphaFoldDB" id="S3DF37"/>
<dbReference type="PANTHER" id="PTHR22705:SF0">
    <property type="entry name" value="ZZ-TYPE ZINC FINGER-CONTAINING PROTEIN 3"/>
    <property type="match status" value="1"/>
</dbReference>
<evidence type="ECO:0000256" key="1">
    <source>
        <dbReference type="SAM" id="MobiDB-lite"/>
    </source>
</evidence>
<accession>S3DF37</accession>
<dbReference type="KEGG" id="glz:GLAREA_05693"/>
<proteinExistence type="predicted"/>
<sequence>MPSKSRRQPTKPAKPQPNQKKMTPGLTLDTTTPAPPSLLQQPSTAVTSHTPSPLRQQSPLERPPVSPLTPTKEKESPSAQPPRQTYTHPTQQPQVAIPLPPLEPIVFEDNPDVIALKSTIAILQIQARNATADIRTLKKVKERAVQNPKEFTDALVNGELGGQGPSVPMYHDYDSEDSEDEKPEGGEEGNRKWPTLPKAQNVVRCPPINWTQYAVAGESLDKLHNDQVARPNEGMPRKTGANGELVFQGDGLKRATDFGIAAPYSPLTDRLDKKPKKK</sequence>
<feature type="compositionally biased region" description="Polar residues" evidence="1">
    <location>
        <begin position="28"/>
        <end position="59"/>
    </location>
</feature>
<feature type="region of interest" description="Disordered" evidence="1">
    <location>
        <begin position="151"/>
        <end position="195"/>
    </location>
</feature>
<dbReference type="RefSeq" id="XP_008077173.1">
    <property type="nucleotide sequence ID" value="XM_008078982.1"/>
</dbReference>